<proteinExistence type="inferred from homology"/>
<name>A0A1Y1QNA6_9GAMM</name>
<dbReference type="GO" id="GO:0008270">
    <property type="term" value="F:zinc ion binding"/>
    <property type="evidence" value="ECO:0007669"/>
    <property type="project" value="UniProtKB-KW"/>
</dbReference>
<evidence type="ECO:0000256" key="3">
    <source>
        <dbReference type="ARBA" id="ARBA00022771"/>
    </source>
</evidence>
<evidence type="ECO:0000259" key="8">
    <source>
        <dbReference type="PROSITE" id="PS50880"/>
    </source>
</evidence>
<feature type="zinc finger region" description="C4-type" evidence="7">
    <location>
        <begin position="57"/>
        <end position="72"/>
    </location>
</feature>
<dbReference type="SMART" id="SM00493">
    <property type="entry name" value="TOPRIM"/>
    <property type="match status" value="1"/>
</dbReference>
<reference evidence="9 10" key="1">
    <citation type="submission" date="2017-01" db="EMBL/GenBank/DDBJ databases">
        <title>Novel large sulfur bacteria in the metagenomes of groundwater-fed chemosynthetic microbial mats in the Lake Huron basin.</title>
        <authorList>
            <person name="Sharrar A.M."/>
            <person name="Flood B.E."/>
            <person name="Bailey J.V."/>
            <person name="Jones D.S."/>
            <person name="Biddanda B."/>
            <person name="Ruberg S.A."/>
            <person name="Marcus D.N."/>
            <person name="Dick G.J."/>
        </authorList>
    </citation>
    <scope>NUCLEOTIDE SEQUENCE [LARGE SCALE GENOMIC DNA]</scope>
    <source>
        <strain evidence="9">A8</strain>
    </source>
</reference>
<dbReference type="Pfam" id="PF13662">
    <property type="entry name" value="Toprim_4"/>
    <property type="match status" value="1"/>
</dbReference>
<dbReference type="EMBL" id="MTEJ01000129">
    <property type="protein sequence ID" value="OQX09877.1"/>
    <property type="molecule type" value="Genomic_DNA"/>
</dbReference>
<dbReference type="Gene3D" id="3.30.60.80">
    <property type="match status" value="1"/>
</dbReference>
<dbReference type="PANTHER" id="PTHR30446:SF0">
    <property type="entry name" value="RECOMBINATION PROTEIN RECR"/>
    <property type="match status" value="1"/>
</dbReference>
<dbReference type="InterPro" id="IPR006171">
    <property type="entry name" value="TOPRIM_dom"/>
</dbReference>
<keyword evidence="1 7" id="KW-0479">Metal-binding</keyword>
<keyword evidence="2 7" id="KW-0227">DNA damage</keyword>
<dbReference type="Pfam" id="PF21175">
    <property type="entry name" value="RecR_C"/>
    <property type="match status" value="1"/>
</dbReference>
<protein>
    <recommendedName>
        <fullName evidence="7">Recombination protein RecR</fullName>
    </recommendedName>
</protein>
<dbReference type="AlphaFoldDB" id="A0A1Y1QNA6"/>
<keyword evidence="3 7" id="KW-0863">Zinc-finger</keyword>
<evidence type="ECO:0000313" key="10">
    <source>
        <dbReference type="Proteomes" id="UP000192491"/>
    </source>
</evidence>
<dbReference type="SUPFAM" id="SSF111304">
    <property type="entry name" value="Recombination protein RecR"/>
    <property type="match status" value="1"/>
</dbReference>
<accession>A0A1Y1QNA6</accession>
<dbReference type="Gene3D" id="3.40.1360.10">
    <property type="match status" value="1"/>
</dbReference>
<evidence type="ECO:0000313" key="9">
    <source>
        <dbReference type="EMBL" id="OQX09877.1"/>
    </source>
</evidence>
<dbReference type="InterPro" id="IPR015967">
    <property type="entry name" value="Rcmb_RecR_Znf"/>
</dbReference>
<dbReference type="GO" id="GO:0003677">
    <property type="term" value="F:DNA binding"/>
    <property type="evidence" value="ECO:0007669"/>
    <property type="project" value="UniProtKB-UniRule"/>
</dbReference>
<evidence type="ECO:0000256" key="4">
    <source>
        <dbReference type="ARBA" id="ARBA00022833"/>
    </source>
</evidence>
<dbReference type="Pfam" id="PF21176">
    <property type="entry name" value="RecR_HhH"/>
    <property type="match status" value="1"/>
</dbReference>
<evidence type="ECO:0000256" key="2">
    <source>
        <dbReference type="ARBA" id="ARBA00022763"/>
    </source>
</evidence>
<evidence type="ECO:0000256" key="1">
    <source>
        <dbReference type="ARBA" id="ARBA00022723"/>
    </source>
</evidence>
<dbReference type="InterPro" id="IPR000093">
    <property type="entry name" value="DNA_Rcmb_RecR"/>
</dbReference>
<dbReference type="InterPro" id="IPR034137">
    <property type="entry name" value="TOPRIM_RecR"/>
</dbReference>
<evidence type="ECO:0000256" key="6">
    <source>
        <dbReference type="ARBA" id="ARBA00023204"/>
    </source>
</evidence>
<dbReference type="PANTHER" id="PTHR30446">
    <property type="entry name" value="RECOMBINATION PROTEIN RECR"/>
    <property type="match status" value="1"/>
</dbReference>
<dbReference type="CDD" id="cd01025">
    <property type="entry name" value="TOPRIM_recR"/>
    <property type="match status" value="1"/>
</dbReference>
<gene>
    <name evidence="7" type="primary">recR</name>
    <name evidence="9" type="ORF">BWK73_21655</name>
</gene>
<keyword evidence="5 7" id="KW-0233">DNA recombination</keyword>
<dbReference type="GO" id="GO:0006281">
    <property type="term" value="P:DNA repair"/>
    <property type="evidence" value="ECO:0007669"/>
    <property type="project" value="UniProtKB-UniRule"/>
</dbReference>
<evidence type="ECO:0000256" key="5">
    <source>
        <dbReference type="ARBA" id="ARBA00023172"/>
    </source>
</evidence>
<comment type="similarity">
    <text evidence="7">Belongs to the RecR family.</text>
</comment>
<organism evidence="9 10">
    <name type="scientific">Thiothrix lacustris</name>
    <dbReference type="NCBI Taxonomy" id="525917"/>
    <lineage>
        <taxon>Bacteria</taxon>
        <taxon>Pseudomonadati</taxon>
        <taxon>Pseudomonadota</taxon>
        <taxon>Gammaproteobacteria</taxon>
        <taxon>Thiotrichales</taxon>
        <taxon>Thiotrichaceae</taxon>
        <taxon>Thiothrix</taxon>
    </lineage>
</organism>
<dbReference type="Gene3D" id="6.10.250.240">
    <property type="match status" value="1"/>
</dbReference>
<dbReference type="InterPro" id="IPR023627">
    <property type="entry name" value="Rcmb_RecR"/>
</dbReference>
<feature type="domain" description="Toprim" evidence="8">
    <location>
        <begin position="80"/>
        <end position="175"/>
    </location>
</feature>
<sequence length="199" mass="21865">MNESSLLKALIEALRCLPGVGARTAQRMAFHLLENDRRSGERLAEVMGRAMREIKQCSRCRTLTEHDTCRICANPARQATLLCVVEHPSDVVAVEQATGYRGYYFVLGGRLSPLDGIGPEDIGLDLLEARLDEGEVQELILATNPTVEGEVTAHYISELAAKRNIPASRIAHGVPMGSELEYVDSGTLSHAFEGRRKYS</sequence>
<comment type="caution">
    <text evidence="9">The sequence shown here is derived from an EMBL/GenBank/DDBJ whole genome shotgun (WGS) entry which is preliminary data.</text>
</comment>
<dbReference type="Gene3D" id="1.10.8.420">
    <property type="entry name" value="RecR Domain 1"/>
    <property type="match status" value="1"/>
</dbReference>
<dbReference type="Proteomes" id="UP000192491">
    <property type="component" value="Unassembled WGS sequence"/>
</dbReference>
<dbReference type="Pfam" id="PF02132">
    <property type="entry name" value="RecR_ZnF"/>
    <property type="match status" value="1"/>
</dbReference>
<evidence type="ECO:0000256" key="7">
    <source>
        <dbReference type="HAMAP-Rule" id="MF_00017"/>
    </source>
</evidence>
<dbReference type="PROSITE" id="PS50880">
    <property type="entry name" value="TOPRIM"/>
    <property type="match status" value="1"/>
</dbReference>
<dbReference type="NCBIfam" id="TIGR00615">
    <property type="entry name" value="recR"/>
    <property type="match status" value="1"/>
</dbReference>
<keyword evidence="4 7" id="KW-0862">Zinc</keyword>
<dbReference type="GO" id="GO:0006310">
    <property type="term" value="P:DNA recombination"/>
    <property type="evidence" value="ECO:0007669"/>
    <property type="project" value="UniProtKB-UniRule"/>
</dbReference>
<dbReference type="HAMAP" id="MF_00017">
    <property type="entry name" value="RecR"/>
    <property type="match status" value="1"/>
</dbReference>
<comment type="function">
    <text evidence="7">May play a role in DNA repair. It seems to be involved in an RecBC-independent recombinational process of DNA repair. It may act with RecF and RecO.</text>
</comment>
<dbReference type="PROSITE" id="PS01300">
    <property type="entry name" value="RECR"/>
    <property type="match status" value="1"/>
</dbReference>
<keyword evidence="6 7" id="KW-0234">DNA repair</keyword>